<dbReference type="GO" id="GO:0016787">
    <property type="term" value="F:hydrolase activity"/>
    <property type="evidence" value="ECO:0007669"/>
    <property type="project" value="UniProtKB-KW"/>
</dbReference>
<dbReference type="AlphaFoldDB" id="A0A261RYY7"/>
<dbReference type="PANTHER" id="PTHR43084">
    <property type="entry name" value="PERSULFIDE DIOXYGENASE ETHE1"/>
    <property type="match status" value="1"/>
</dbReference>
<keyword evidence="4" id="KW-1185">Reference proteome</keyword>
<dbReference type="Proteomes" id="UP000216020">
    <property type="component" value="Unassembled WGS sequence"/>
</dbReference>
<dbReference type="InterPro" id="IPR001279">
    <property type="entry name" value="Metallo-B-lactamas"/>
</dbReference>
<dbReference type="GO" id="GO:0050313">
    <property type="term" value="F:sulfur dioxygenase activity"/>
    <property type="evidence" value="ECO:0007669"/>
    <property type="project" value="InterPro"/>
</dbReference>
<evidence type="ECO:0000256" key="1">
    <source>
        <dbReference type="ARBA" id="ARBA00022723"/>
    </source>
</evidence>
<dbReference type="GO" id="GO:0006749">
    <property type="term" value="P:glutathione metabolic process"/>
    <property type="evidence" value="ECO:0007669"/>
    <property type="project" value="InterPro"/>
</dbReference>
<dbReference type="SUPFAM" id="SSF56281">
    <property type="entry name" value="Metallo-hydrolase/oxidoreductase"/>
    <property type="match status" value="1"/>
</dbReference>
<dbReference type="InterPro" id="IPR051682">
    <property type="entry name" value="Mito_Persulfide_Diox"/>
</dbReference>
<dbReference type="Pfam" id="PF00753">
    <property type="entry name" value="Lactamase_B"/>
    <property type="match status" value="1"/>
</dbReference>
<dbReference type="CDD" id="cd07724">
    <property type="entry name" value="POD-like_MBL-fold"/>
    <property type="match status" value="1"/>
</dbReference>
<organism evidence="3 4">
    <name type="scientific">Bordetella genomosp. 10</name>
    <dbReference type="NCBI Taxonomy" id="1416804"/>
    <lineage>
        <taxon>Bacteria</taxon>
        <taxon>Pseudomonadati</taxon>
        <taxon>Pseudomonadota</taxon>
        <taxon>Betaproteobacteria</taxon>
        <taxon>Burkholderiales</taxon>
        <taxon>Alcaligenaceae</taxon>
        <taxon>Bordetella</taxon>
    </lineage>
</organism>
<dbReference type="PANTHER" id="PTHR43084:SF1">
    <property type="entry name" value="PERSULFIDE DIOXYGENASE ETHE1, MITOCHONDRIAL"/>
    <property type="match status" value="1"/>
</dbReference>
<keyword evidence="3" id="KW-0378">Hydrolase</keyword>
<reference evidence="4" key="1">
    <citation type="submission" date="2017-05" db="EMBL/GenBank/DDBJ databases">
        <title>Complete and WGS of Bordetella genogroups.</title>
        <authorList>
            <person name="Spilker T."/>
            <person name="Lipuma J."/>
        </authorList>
    </citation>
    <scope>NUCLEOTIDE SEQUENCE [LARGE SCALE GENOMIC DNA]</scope>
    <source>
        <strain evidence="4">AU16122</strain>
    </source>
</reference>
<proteinExistence type="predicted"/>
<dbReference type="GO" id="GO:0046872">
    <property type="term" value="F:metal ion binding"/>
    <property type="evidence" value="ECO:0007669"/>
    <property type="project" value="UniProtKB-KW"/>
</dbReference>
<dbReference type="EMBL" id="NEVM01000005">
    <property type="protein sequence ID" value="OZI30091.1"/>
    <property type="molecule type" value="Genomic_DNA"/>
</dbReference>
<dbReference type="InterPro" id="IPR036866">
    <property type="entry name" value="RibonucZ/Hydroxyglut_hydro"/>
</dbReference>
<feature type="domain" description="Metallo-beta-lactamase" evidence="2">
    <location>
        <begin position="43"/>
        <end position="233"/>
    </location>
</feature>
<comment type="caution">
    <text evidence="3">The sequence shown here is derived from an EMBL/GenBank/DDBJ whole genome shotgun (WGS) entry which is preliminary data.</text>
</comment>
<gene>
    <name evidence="3" type="ORF">CAL29_18655</name>
</gene>
<evidence type="ECO:0000259" key="2">
    <source>
        <dbReference type="SMART" id="SM00849"/>
    </source>
</evidence>
<dbReference type="InterPro" id="IPR044528">
    <property type="entry name" value="POD-like_MBL-fold"/>
</dbReference>
<name>A0A261RYY7_9BORD</name>
<dbReference type="OrthoDB" id="9784009at2"/>
<dbReference type="SMART" id="SM00849">
    <property type="entry name" value="Lactamase_B"/>
    <property type="match status" value="1"/>
</dbReference>
<evidence type="ECO:0000313" key="3">
    <source>
        <dbReference type="EMBL" id="OZI30091.1"/>
    </source>
</evidence>
<evidence type="ECO:0000313" key="4">
    <source>
        <dbReference type="Proteomes" id="UP000216020"/>
    </source>
</evidence>
<protein>
    <submittedName>
        <fullName evidence="3">MBL fold metallo-hydrolase</fullName>
    </submittedName>
</protein>
<accession>A0A261RYY7</accession>
<dbReference type="Gene3D" id="3.60.15.10">
    <property type="entry name" value="Ribonuclease Z/Hydroxyacylglutathione hydrolase-like"/>
    <property type="match status" value="1"/>
</dbReference>
<dbReference type="GO" id="GO:0070813">
    <property type="term" value="P:hydrogen sulfide metabolic process"/>
    <property type="evidence" value="ECO:0007669"/>
    <property type="project" value="TreeGrafter"/>
</dbReference>
<keyword evidence="1" id="KW-0479">Metal-binding</keyword>
<sequence length="330" mass="36584">MTLDLTQAQPDEAIAAARGIVVSAMEVAARRPVVTAFFDEATCTVSYVVRDPASRHCAVIDSVMDFDPASGRASTVAADRILAFIESEGLQPQWLLETHVHADHLSAAPYLRQRAGGRLAMGREIRTVQAHFGRLFNEGSAFARDGSQFDALFQDGDRFAVGDMAAMALHVPGHTPACMAYVIGDAVFPGDTLFMPDYGTARCDFPGGDARALYRSIRRLMRLPHETRLFLCHDYKAEGRAEYAWETTVSAQRVTNVHVRDGVGEEAFVSMRNERDATLSMPRLLLPAIQVNMRAGRFPPKEDNGMSYLKLPIRMDKSGPRRRVSRPRER</sequence>